<feature type="binding site" evidence="6">
    <location>
        <position position="77"/>
    </location>
    <ligand>
        <name>S-adenosyl-L-methionine</name>
        <dbReference type="ChEBI" id="CHEBI:59789"/>
    </ligand>
</feature>
<dbReference type="Proteomes" id="UP000595564">
    <property type="component" value="Chromosome"/>
</dbReference>
<dbReference type="EMBL" id="AP017470">
    <property type="protein sequence ID" value="BBB32806.1"/>
    <property type="molecule type" value="Genomic_DNA"/>
</dbReference>
<dbReference type="AlphaFoldDB" id="A0A7R6SYP9"/>
<organism evidence="7 8">
    <name type="scientific">Thermotomaculum hydrothermale</name>
    <dbReference type="NCBI Taxonomy" id="981385"/>
    <lineage>
        <taxon>Bacteria</taxon>
        <taxon>Pseudomonadati</taxon>
        <taxon>Acidobacteriota</taxon>
        <taxon>Holophagae</taxon>
        <taxon>Thermotomaculales</taxon>
        <taxon>Thermotomaculaceae</taxon>
        <taxon>Thermotomaculum</taxon>
    </lineage>
</organism>
<evidence type="ECO:0000256" key="1">
    <source>
        <dbReference type="ARBA" id="ARBA00010396"/>
    </source>
</evidence>
<evidence type="ECO:0000256" key="4">
    <source>
        <dbReference type="ARBA" id="ARBA00022679"/>
    </source>
</evidence>
<feature type="binding site" evidence="6">
    <location>
        <position position="50"/>
    </location>
    <ligand>
        <name>S-adenosyl-L-methionine</name>
        <dbReference type="ChEBI" id="CHEBI:59789"/>
    </ligand>
</feature>
<keyword evidence="8" id="KW-1185">Reference proteome</keyword>
<comment type="subcellular location">
    <subcellularLocation>
        <location evidence="6">Cytoplasm</location>
    </subcellularLocation>
</comment>
<protein>
    <recommendedName>
        <fullName evidence="6">Ribosomal RNA small subunit methyltransferase H</fullName>
        <ecNumber evidence="6">2.1.1.199</ecNumber>
    </recommendedName>
    <alternativeName>
        <fullName evidence="6">16S rRNA m(4)C1402 methyltransferase</fullName>
    </alternativeName>
    <alternativeName>
        <fullName evidence="6">rRNA (cytosine-N(4)-)-methyltransferase RsmH</fullName>
    </alternativeName>
</protein>
<proteinExistence type="inferred from homology"/>
<dbReference type="GO" id="GO:0070475">
    <property type="term" value="P:rRNA base methylation"/>
    <property type="evidence" value="ECO:0007669"/>
    <property type="project" value="UniProtKB-UniRule"/>
</dbReference>
<reference evidence="7 8" key="1">
    <citation type="journal article" date="2012" name="Extremophiles">
        <title>Thermotomaculum hydrothermale gen. nov., sp. nov., a novel heterotrophic thermophile within the phylum Acidobacteria from a deep-sea hydrothermal vent chimney in the Southern Okinawa Trough.</title>
        <authorList>
            <person name="Izumi H."/>
            <person name="Nunoura T."/>
            <person name="Miyazaki M."/>
            <person name="Mino S."/>
            <person name="Toki T."/>
            <person name="Takai K."/>
            <person name="Sako Y."/>
            <person name="Sawabe T."/>
            <person name="Nakagawa S."/>
        </authorList>
    </citation>
    <scope>NUCLEOTIDE SEQUENCE [LARGE SCALE GENOMIC DNA]</scope>
    <source>
        <strain evidence="7 8">AC55</strain>
    </source>
</reference>
<dbReference type="PIRSF" id="PIRSF004486">
    <property type="entry name" value="MraW"/>
    <property type="match status" value="1"/>
</dbReference>
<comment type="similarity">
    <text evidence="1 6">Belongs to the methyltransferase superfamily. RsmH family.</text>
</comment>
<keyword evidence="4 6" id="KW-0808">Transferase</keyword>
<accession>A0A7R6SYP9</accession>
<dbReference type="NCBIfam" id="TIGR00006">
    <property type="entry name" value="16S rRNA (cytosine(1402)-N(4))-methyltransferase RsmH"/>
    <property type="match status" value="1"/>
</dbReference>
<evidence type="ECO:0000256" key="3">
    <source>
        <dbReference type="ARBA" id="ARBA00022603"/>
    </source>
</evidence>
<dbReference type="FunFam" id="1.10.150.170:FF:000003">
    <property type="entry name" value="Ribosomal RNA small subunit methyltransferase H"/>
    <property type="match status" value="1"/>
</dbReference>
<dbReference type="Gene3D" id="1.10.150.170">
    <property type="entry name" value="Putative methyltransferase TM0872, insert domain"/>
    <property type="match status" value="1"/>
</dbReference>
<evidence type="ECO:0000313" key="7">
    <source>
        <dbReference type="EMBL" id="BBB32806.1"/>
    </source>
</evidence>
<dbReference type="Gene3D" id="3.40.50.150">
    <property type="entry name" value="Vaccinia Virus protein VP39"/>
    <property type="match status" value="1"/>
</dbReference>
<evidence type="ECO:0000256" key="2">
    <source>
        <dbReference type="ARBA" id="ARBA00022552"/>
    </source>
</evidence>
<evidence type="ECO:0000256" key="5">
    <source>
        <dbReference type="ARBA" id="ARBA00022691"/>
    </source>
</evidence>
<evidence type="ECO:0000313" key="8">
    <source>
        <dbReference type="Proteomes" id="UP000595564"/>
    </source>
</evidence>
<feature type="binding site" evidence="6">
    <location>
        <begin position="30"/>
        <end position="32"/>
    </location>
    <ligand>
        <name>S-adenosyl-L-methionine</name>
        <dbReference type="ChEBI" id="CHEBI:59789"/>
    </ligand>
</feature>
<evidence type="ECO:0000256" key="6">
    <source>
        <dbReference type="HAMAP-Rule" id="MF_01007"/>
    </source>
</evidence>
<dbReference type="RefSeq" id="WP_201327110.1">
    <property type="nucleotide sequence ID" value="NZ_AP017470.1"/>
</dbReference>
<dbReference type="InterPro" id="IPR029063">
    <property type="entry name" value="SAM-dependent_MTases_sf"/>
</dbReference>
<keyword evidence="6" id="KW-0963">Cytoplasm</keyword>
<dbReference type="KEGG" id="thyd:TTHT_1289"/>
<dbReference type="GO" id="GO:0005737">
    <property type="term" value="C:cytoplasm"/>
    <property type="evidence" value="ECO:0007669"/>
    <property type="project" value="UniProtKB-SubCell"/>
</dbReference>
<gene>
    <name evidence="7" type="primary">mraW</name>
    <name evidence="6" type="synonym">rsmH</name>
    <name evidence="7" type="ORF">TTHT_1289</name>
</gene>
<dbReference type="PANTHER" id="PTHR11265">
    <property type="entry name" value="S-ADENOSYL-METHYLTRANSFERASE MRAW"/>
    <property type="match status" value="1"/>
</dbReference>
<feature type="binding site" evidence="6">
    <location>
        <position position="106"/>
    </location>
    <ligand>
        <name>S-adenosyl-L-methionine</name>
        <dbReference type="ChEBI" id="CHEBI:59789"/>
    </ligand>
</feature>
<keyword evidence="2 6" id="KW-0698">rRNA processing</keyword>
<keyword evidence="3 6" id="KW-0489">Methyltransferase</keyword>
<dbReference type="InterPro" id="IPR023397">
    <property type="entry name" value="SAM-dep_MeTrfase_MraW_recog"/>
</dbReference>
<name>A0A7R6SYP9_9BACT</name>
<dbReference type="SUPFAM" id="SSF53335">
    <property type="entry name" value="S-adenosyl-L-methionine-dependent methyltransferases"/>
    <property type="match status" value="1"/>
</dbReference>
<dbReference type="HAMAP" id="MF_01007">
    <property type="entry name" value="16SrRNA_methyltr_H"/>
    <property type="match status" value="1"/>
</dbReference>
<comment type="catalytic activity">
    <reaction evidence="6">
        <text>cytidine(1402) in 16S rRNA + S-adenosyl-L-methionine = N(4)-methylcytidine(1402) in 16S rRNA + S-adenosyl-L-homocysteine + H(+)</text>
        <dbReference type="Rhea" id="RHEA:42928"/>
        <dbReference type="Rhea" id="RHEA-COMP:10286"/>
        <dbReference type="Rhea" id="RHEA-COMP:10287"/>
        <dbReference type="ChEBI" id="CHEBI:15378"/>
        <dbReference type="ChEBI" id="CHEBI:57856"/>
        <dbReference type="ChEBI" id="CHEBI:59789"/>
        <dbReference type="ChEBI" id="CHEBI:74506"/>
        <dbReference type="ChEBI" id="CHEBI:82748"/>
        <dbReference type="EC" id="2.1.1.199"/>
    </reaction>
</comment>
<dbReference type="GO" id="GO:0071424">
    <property type="term" value="F:rRNA (cytosine-N4-)-methyltransferase activity"/>
    <property type="evidence" value="ECO:0007669"/>
    <property type="project" value="UniProtKB-UniRule"/>
</dbReference>
<keyword evidence="5 6" id="KW-0949">S-adenosyl-L-methionine</keyword>
<dbReference type="EC" id="2.1.1.199" evidence="6"/>
<dbReference type="Pfam" id="PF01795">
    <property type="entry name" value="Methyltransf_5"/>
    <property type="match status" value="1"/>
</dbReference>
<dbReference type="PANTHER" id="PTHR11265:SF0">
    <property type="entry name" value="12S RRNA N4-METHYLCYTIDINE METHYLTRANSFERASE"/>
    <property type="match status" value="1"/>
</dbReference>
<dbReference type="InterPro" id="IPR002903">
    <property type="entry name" value="RsmH"/>
</dbReference>
<sequence length="309" mass="35135">MHTPVLLSESIEFLNVKPEGIYFDCTSGGGGHSEEIAKRLSEKGMLICLDMDEDAIERVRERLKSYKCNKFFFHKNFKDIDEVANEVGIAGEVDGILADLGTSMFQLKDFERGFSFSGEGELDMRMNRKSNLTAEEVVNRYSENELALIFKEYGEERLSKKIARMIVEERKISPIKTTSRLAEIAVKAYGSRKSRIHPATRIFQAIRIEVNKELENLKIFLEKSIPLLKKGGRLVVISFHSLEDRIVKNFFRDKAKNCICPEFQMRCTCGGNNAIVKVLTKKVIRPSEVEVGENPASRSARLRACEKVI</sequence>
<comment type="function">
    <text evidence="6">Specifically methylates the N4 position of cytidine in position 1402 (C1402) of 16S rRNA.</text>
</comment>
<dbReference type="SUPFAM" id="SSF81799">
    <property type="entry name" value="Putative methyltransferase TM0872, insert domain"/>
    <property type="match status" value="1"/>
</dbReference>
<feature type="binding site" evidence="6">
    <location>
        <position position="99"/>
    </location>
    <ligand>
        <name>S-adenosyl-L-methionine</name>
        <dbReference type="ChEBI" id="CHEBI:59789"/>
    </ligand>
</feature>